<dbReference type="CDD" id="cd00761">
    <property type="entry name" value="Glyco_tranf_GTA_type"/>
    <property type="match status" value="1"/>
</dbReference>
<feature type="domain" description="Glycosyltransferase 2-like" evidence="3">
    <location>
        <begin position="260"/>
        <end position="337"/>
    </location>
</feature>
<comment type="caution">
    <text evidence="4">The sequence shown here is derived from an EMBL/GenBank/DDBJ whole genome shotgun (WGS) entry which is preliminary data.</text>
</comment>
<keyword evidence="2" id="KW-0812">Transmembrane</keyword>
<organism evidence="4 5">
    <name type="scientific">Tritrichomonas musculus</name>
    <dbReference type="NCBI Taxonomy" id="1915356"/>
    <lineage>
        <taxon>Eukaryota</taxon>
        <taxon>Metamonada</taxon>
        <taxon>Parabasalia</taxon>
        <taxon>Tritrichomonadida</taxon>
        <taxon>Tritrichomonadidae</taxon>
        <taxon>Tritrichomonas</taxon>
    </lineage>
</organism>
<dbReference type="Gene3D" id="3.90.550.10">
    <property type="entry name" value="Spore Coat Polysaccharide Biosynthesis Protein SpsA, Chain A"/>
    <property type="match status" value="2"/>
</dbReference>
<evidence type="ECO:0000256" key="1">
    <source>
        <dbReference type="ARBA" id="ARBA00003301"/>
    </source>
</evidence>
<proteinExistence type="predicted"/>
<sequence length="504" mass="59829">MKLFKEFFILISFLFIFSSIILFIYIYKPSRIINFQNNQYKPYQLYLKNNNTNKSIHLITNNAKQYLIDKPVLISSESDSFIYKYKSQNYYGKLDITDYQPPNPNFKEFQKPQNVNIKGYKWEESQFILSFVFPVFNKVTFLERSFRSLLNYANNPQKNPENEKFEIVIVDANSDDGSYEYSLKLAESLNKLSTFANEKEKTTNQNENEINNLVTQFLTGNKKQNLRKKSFRYRHSYITFHDEELNANNIKKEDNENSISNVRVRVVRRNEKTLSVIARQIGVEYSTGRYIWQIDPDDEINTKSLPAIIDEIKKEIEDPTTFSNKKYELKEYESIPNNDIERKNKNDPPADMIDIGYCQYTYDNGVLPDNPNCIYRYNQRINSNYEIAKRLVTETTTWQLWQCIIKRDTFLKAIETIKLHSPNQTKIIVADDLFIYSAAVYHSNVLKEVNLIGYIYYYMNQNSESLKIYKENLNTRLSAKTIVTFMHYLFDEMKLSFNQRYSEL</sequence>
<evidence type="ECO:0000259" key="3">
    <source>
        <dbReference type="Pfam" id="PF00535"/>
    </source>
</evidence>
<keyword evidence="2" id="KW-0472">Membrane</keyword>
<dbReference type="EMBL" id="JAPFFF010000053">
    <property type="protein sequence ID" value="KAK8839059.1"/>
    <property type="molecule type" value="Genomic_DNA"/>
</dbReference>
<evidence type="ECO:0000313" key="5">
    <source>
        <dbReference type="Proteomes" id="UP001470230"/>
    </source>
</evidence>
<dbReference type="InterPro" id="IPR001173">
    <property type="entry name" value="Glyco_trans_2-like"/>
</dbReference>
<keyword evidence="2" id="KW-1133">Transmembrane helix</keyword>
<dbReference type="Proteomes" id="UP001470230">
    <property type="component" value="Unassembled WGS sequence"/>
</dbReference>
<dbReference type="Pfam" id="PF00535">
    <property type="entry name" value="Glycos_transf_2"/>
    <property type="match status" value="2"/>
</dbReference>
<comment type="function">
    <text evidence="1">Dolichyl-phosphate beta-glucosyltransferase involved in the glycosylation of glycoproteins through the synthesis of dolichyl beta-D-glucosyl phosphate which serves as a sugar donor for transfer of three glucose residues to the Man-9-GlcNAc-2-PP-dolichol precursor to N-glycans.</text>
</comment>
<gene>
    <name evidence="4" type="ORF">M9Y10_032525</name>
</gene>
<feature type="domain" description="Glycosyltransferase 2-like" evidence="3">
    <location>
        <begin position="130"/>
        <end position="195"/>
    </location>
</feature>
<name>A0ABR2GYP6_9EUKA</name>
<evidence type="ECO:0000313" key="4">
    <source>
        <dbReference type="EMBL" id="KAK8839059.1"/>
    </source>
</evidence>
<dbReference type="InterPro" id="IPR029044">
    <property type="entry name" value="Nucleotide-diphossugar_trans"/>
</dbReference>
<feature type="transmembrane region" description="Helical" evidence="2">
    <location>
        <begin position="7"/>
        <end position="27"/>
    </location>
</feature>
<protein>
    <recommendedName>
        <fullName evidence="3">Glycosyltransferase 2-like domain-containing protein</fullName>
    </recommendedName>
</protein>
<evidence type="ECO:0000256" key="2">
    <source>
        <dbReference type="SAM" id="Phobius"/>
    </source>
</evidence>
<dbReference type="SUPFAM" id="SSF53448">
    <property type="entry name" value="Nucleotide-diphospho-sugar transferases"/>
    <property type="match status" value="1"/>
</dbReference>
<accession>A0ABR2GYP6</accession>
<keyword evidence="5" id="KW-1185">Reference proteome</keyword>
<reference evidence="4 5" key="1">
    <citation type="submission" date="2024-04" db="EMBL/GenBank/DDBJ databases">
        <title>Tritrichomonas musculus Genome.</title>
        <authorList>
            <person name="Alves-Ferreira E."/>
            <person name="Grigg M."/>
            <person name="Lorenzi H."/>
            <person name="Galac M."/>
        </authorList>
    </citation>
    <scope>NUCLEOTIDE SEQUENCE [LARGE SCALE GENOMIC DNA]</scope>
    <source>
        <strain evidence="4 5">EAF2021</strain>
    </source>
</reference>